<comment type="caution">
    <text evidence="2">The sequence shown here is derived from an EMBL/GenBank/DDBJ whole genome shotgun (WGS) entry which is preliminary data.</text>
</comment>
<feature type="compositionally biased region" description="Acidic residues" evidence="1">
    <location>
        <begin position="70"/>
        <end position="81"/>
    </location>
</feature>
<evidence type="ECO:0000256" key="1">
    <source>
        <dbReference type="SAM" id="MobiDB-lite"/>
    </source>
</evidence>
<feature type="compositionally biased region" description="Basic residues" evidence="1">
    <location>
        <begin position="21"/>
        <end position="37"/>
    </location>
</feature>
<keyword evidence="3" id="KW-1185">Reference proteome</keyword>
<evidence type="ECO:0000313" key="3">
    <source>
        <dbReference type="Proteomes" id="UP001218188"/>
    </source>
</evidence>
<dbReference type="Proteomes" id="UP001218188">
    <property type="component" value="Unassembled WGS sequence"/>
</dbReference>
<feature type="region of interest" description="Disordered" evidence="1">
    <location>
        <begin position="1"/>
        <end position="81"/>
    </location>
</feature>
<organism evidence="2 3">
    <name type="scientific">Mycena alexandri</name>
    <dbReference type="NCBI Taxonomy" id="1745969"/>
    <lineage>
        <taxon>Eukaryota</taxon>
        <taxon>Fungi</taxon>
        <taxon>Dikarya</taxon>
        <taxon>Basidiomycota</taxon>
        <taxon>Agaricomycotina</taxon>
        <taxon>Agaricomycetes</taxon>
        <taxon>Agaricomycetidae</taxon>
        <taxon>Agaricales</taxon>
        <taxon>Marasmiineae</taxon>
        <taxon>Mycenaceae</taxon>
        <taxon>Mycena</taxon>
    </lineage>
</organism>
<reference evidence="2" key="1">
    <citation type="submission" date="2023-03" db="EMBL/GenBank/DDBJ databases">
        <title>Massive genome expansion in bonnet fungi (Mycena s.s.) driven by repeated elements and novel gene families across ecological guilds.</title>
        <authorList>
            <consortium name="Lawrence Berkeley National Laboratory"/>
            <person name="Harder C.B."/>
            <person name="Miyauchi S."/>
            <person name="Viragh M."/>
            <person name="Kuo A."/>
            <person name="Thoen E."/>
            <person name="Andreopoulos B."/>
            <person name="Lu D."/>
            <person name="Skrede I."/>
            <person name="Drula E."/>
            <person name="Henrissat B."/>
            <person name="Morin E."/>
            <person name="Kohler A."/>
            <person name="Barry K."/>
            <person name="LaButti K."/>
            <person name="Morin E."/>
            <person name="Salamov A."/>
            <person name="Lipzen A."/>
            <person name="Mereny Z."/>
            <person name="Hegedus B."/>
            <person name="Baldrian P."/>
            <person name="Stursova M."/>
            <person name="Weitz H."/>
            <person name="Taylor A."/>
            <person name="Grigoriev I.V."/>
            <person name="Nagy L.G."/>
            <person name="Martin F."/>
            <person name="Kauserud H."/>
        </authorList>
    </citation>
    <scope>NUCLEOTIDE SEQUENCE</scope>
    <source>
        <strain evidence="2">CBHHK200</strain>
    </source>
</reference>
<dbReference type="EMBL" id="JARJCM010000441">
    <property type="protein sequence ID" value="KAJ7017045.1"/>
    <property type="molecule type" value="Genomic_DNA"/>
</dbReference>
<name>A0AAD6WLQ2_9AGAR</name>
<dbReference type="InterPro" id="IPR046521">
    <property type="entry name" value="DUF6698"/>
</dbReference>
<proteinExistence type="predicted"/>
<accession>A0AAD6WLQ2</accession>
<protein>
    <submittedName>
        <fullName evidence="2">Uncharacterized protein</fullName>
    </submittedName>
</protein>
<evidence type="ECO:0000313" key="2">
    <source>
        <dbReference type="EMBL" id="KAJ7017045.1"/>
    </source>
</evidence>
<gene>
    <name evidence="2" type="ORF">C8F04DRAFT_1406333</name>
</gene>
<sequence length="476" mass="53727">MPSRSRSPRDNHGRGSGTSRSTRHSSPRRSRSRRRRSSSSARTDRDSPPPRRGSSRAPHHSSSSARGRESDDDDNIPNDDIPDFKAAYFALKASNEIEAVKKRKRGPGKTVSTQAMGRGIRMLAVLFGEISTTVTDAEAYIAEGRFEENDFDEFSPDLTDEQLEHLAEKRECERNLVAYQQILRLVPGIQSKLQGDPADLIDFYAQLQKGANDSRSENVGTITKSVASWINADRDRPDIAIFDHTPAILTQAGESVRQYAHPLFEDRGNRGVEHDICGGLLTCIEHDWTQEDIRDGLRDSSLAINQSFYCRVFYLDFQGDPENVAKGFLQSRYMVKGYKAVFTGPASAKFEEFENIPPEKRLKTTTGRRSTRKPPCDIFHMGGKVTPRSIAYIAVILHFALTNAAIWTSEYYKFSYPQMYNFIIDYFEAPRAGTPQRERADKLLDWWNQQIFPNHAVSASTSRTAVSSMAKLRAQQ</sequence>
<dbReference type="AlphaFoldDB" id="A0AAD6WLQ2"/>
<dbReference type="Pfam" id="PF20414">
    <property type="entry name" value="DUF6698"/>
    <property type="match status" value="1"/>
</dbReference>